<dbReference type="Proteomes" id="UP000460751">
    <property type="component" value="Unassembled WGS sequence"/>
</dbReference>
<sequence>MDERLRRYYLTALGIEPWCARWPLPGAAPSPESPAEPVMAVQADEPVVSKGVTRLPPQSAPEGQGVSLDAVRQALGSSDDTETAEPAFEEAPETDASSTSVAAQQAFAAMIWHGERFSLAASAAGEFPYETGSRLGLNILRALDEAVREEAIFFRWPPFDNPELPGSDGGTFEYVLERLVGGSASRQWIILGEEVRTAMASALSSKGHAVVVSSEQTLGELLAEPAAKRALWERMKPLVGRDRSE</sequence>
<organism evidence="2 3">
    <name type="scientific">Vreelandella halophila</name>
    <dbReference type="NCBI Taxonomy" id="86177"/>
    <lineage>
        <taxon>Bacteria</taxon>
        <taxon>Pseudomonadati</taxon>
        <taxon>Pseudomonadota</taxon>
        <taxon>Gammaproteobacteria</taxon>
        <taxon>Oceanospirillales</taxon>
        <taxon>Halomonadaceae</taxon>
        <taxon>Vreelandella</taxon>
    </lineage>
</organism>
<evidence type="ECO:0000313" key="3">
    <source>
        <dbReference type="Proteomes" id="UP000460751"/>
    </source>
</evidence>
<gene>
    <name evidence="2" type="ORF">GLW01_07710</name>
</gene>
<dbReference type="AlphaFoldDB" id="A0A9X5B5Y9"/>
<feature type="compositionally biased region" description="Acidic residues" evidence="1">
    <location>
        <begin position="79"/>
        <end position="93"/>
    </location>
</feature>
<dbReference type="EMBL" id="WMEX01000003">
    <property type="protein sequence ID" value="MYL26682.1"/>
    <property type="molecule type" value="Genomic_DNA"/>
</dbReference>
<dbReference type="OrthoDB" id="6362681at2"/>
<accession>A0A9X5B5Y9</accession>
<keyword evidence="3" id="KW-1185">Reference proteome</keyword>
<proteinExistence type="predicted"/>
<feature type="region of interest" description="Disordered" evidence="1">
    <location>
        <begin position="74"/>
        <end position="100"/>
    </location>
</feature>
<reference evidence="2 3" key="1">
    <citation type="submission" date="2019-11" db="EMBL/GenBank/DDBJ databases">
        <title>Genome sequences of 17 halophilic strains isolated from different environments.</title>
        <authorList>
            <person name="Furrow R.E."/>
        </authorList>
    </citation>
    <scope>NUCLEOTIDE SEQUENCE [LARGE SCALE GENOMIC DNA]</scope>
    <source>
        <strain evidence="2 3">22507_15_FS</strain>
    </source>
</reference>
<comment type="caution">
    <text evidence="2">The sequence shown here is derived from an EMBL/GenBank/DDBJ whole genome shotgun (WGS) entry which is preliminary data.</text>
</comment>
<dbReference type="RefSeq" id="WP_160898680.1">
    <property type="nucleotide sequence ID" value="NZ_WMEX01000003.1"/>
</dbReference>
<evidence type="ECO:0000256" key="1">
    <source>
        <dbReference type="SAM" id="MobiDB-lite"/>
    </source>
</evidence>
<evidence type="ECO:0000313" key="2">
    <source>
        <dbReference type="EMBL" id="MYL26682.1"/>
    </source>
</evidence>
<name>A0A9X5B5Y9_9GAMM</name>
<protein>
    <recommendedName>
        <fullName evidence="4">2-isopropylmalate synthase</fullName>
    </recommendedName>
</protein>
<evidence type="ECO:0008006" key="4">
    <source>
        <dbReference type="Google" id="ProtNLM"/>
    </source>
</evidence>